<evidence type="ECO:0000256" key="8">
    <source>
        <dbReference type="SAM" id="Phobius"/>
    </source>
</evidence>
<feature type="transmembrane region" description="Helical" evidence="8">
    <location>
        <begin position="40"/>
        <end position="63"/>
    </location>
</feature>
<evidence type="ECO:0000256" key="6">
    <source>
        <dbReference type="ARBA" id="ARBA00022989"/>
    </source>
</evidence>
<keyword evidence="7 8" id="KW-0472">Membrane</keyword>
<dbReference type="HOGENOM" id="CLU_136244_0_0_9"/>
<dbReference type="RefSeq" id="WP_001259929.1">
    <property type="nucleotide sequence ID" value="NZ_CM000952.1"/>
</dbReference>
<sequence>MRTLYYFLIGILLFYIDTAIGLLIPMHIGKFELVFVPHLTFMYILMMVVYRSFGVSLLLSIFLGVMTDVYFGSIYGVYLFGYILFLALIDRFFKIFYKDHSMLFIIILASTLLLEVYVALIYGMLGFIQFDIIHFVVFRLLPTLIMNFVLLIMLYPLIIKFLKKTNNDIDMKRRQW</sequence>
<dbReference type="EMBL" id="ACJA02000004">
    <property type="protein sequence ID" value="EFH94411.1"/>
    <property type="molecule type" value="Genomic_DNA"/>
</dbReference>
<comment type="subcellular location">
    <subcellularLocation>
        <location evidence="1">Cell membrane</location>
        <topology evidence="1">Multi-pass membrane protein</topology>
    </subcellularLocation>
</comment>
<evidence type="ECO:0000313" key="9">
    <source>
        <dbReference type="EMBL" id="EFH94411.1"/>
    </source>
</evidence>
<dbReference type="InterPro" id="IPR007227">
    <property type="entry name" value="Cell_shape_determining_MreD"/>
</dbReference>
<comment type="similarity">
    <text evidence="2">Belongs to the MreD family.</text>
</comment>
<keyword evidence="6 8" id="KW-1133">Transmembrane helix</keyword>
<feature type="transmembrane region" description="Helical" evidence="8">
    <location>
        <begin position="6"/>
        <end position="28"/>
    </location>
</feature>
<dbReference type="GO" id="GO:0008360">
    <property type="term" value="P:regulation of cell shape"/>
    <property type="evidence" value="ECO:0007669"/>
    <property type="project" value="UniProtKB-KW"/>
</dbReference>
<evidence type="ECO:0000256" key="2">
    <source>
        <dbReference type="ARBA" id="ARBA00007776"/>
    </source>
</evidence>
<evidence type="ECO:0000256" key="7">
    <source>
        <dbReference type="ARBA" id="ARBA00023136"/>
    </source>
</evidence>
<evidence type="ECO:0000256" key="4">
    <source>
        <dbReference type="ARBA" id="ARBA00022692"/>
    </source>
</evidence>
<accession>A0A0E1XF72</accession>
<gene>
    <name evidence="9" type="primary">mreD</name>
    <name evidence="9" type="ORF">HMPREF0769_12032</name>
</gene>
<feature type="transmembrane region" description="Helical" evidence="8">
    <location>
        <begin position="101"/>
        <end position="128"/>
    </location>
</feature>
<organism evidence="9">
    <name type="scientific">Staphylococcus aureus subsp. aureus MN8</name>
    <dbReference type="NCBI Taxonomy" id="548470"/>
    <lineage>
        <taxon>Bacteria</taxon>
        <taxon>Bacillati</taxon>
        <taxon>Bacillota</taxon>
        <taxon>Bacilli</taxon>
        <taxon>Bacillales</taxon>
        <taxon>Staphylococcaceae</taxon>
        <taxon>Staphylococcus</taxon>
    </lineage>
</organism>
<feature type="transmembrane region" description="Helical" evidence="8">
    <location>
        <begin position="69"/>
        <end position="89"/>
    </location>
</feature>
<dbReference type="AlphaFoldDB" id="A0A0E1XF72"/>
<name>A0A0E1XF72_STAAU</name>
<comment type="caution">
    <text evidence="9">The sequence shown here is derived from an EMBL/GenBank/DDBJ whole genome shotgun (WGS) entry which is preliminary data.</text>
</comment>
<dbReference type="Pfam" id="PF04093">
    <property type="entry name" value="MreD"/>
    <property type="match status" value="1"/>
</dbReference>
<proteinExistence type="inferred from homology"/>
<keyword evidence="3" id="KW-1003">Cell membrane</keyword>
<evidence type="ECO:0000256" key="5">
    <source>
        <dbReference type="ARBA" id="ARBA00022960"/>
    </source>
</evidence>
<feature type="transmembrane region" description="Helical" evidence="8">
    <location>
        <begin position="140"/>
        <end position="162"/>
    </location>
</feature>
<evidence type="ECO:0000256" key="3">
    <source>
        <dbReference type="ARBA" id="ARBA00022475"/>
    </source>
</evidence>
<protein>
    <submittedName>
        <fullName evidence="9">Rod shape-determining protein MreD</fullName>
    </submittedName>
</protein>
<keyword evidence="4 8" id="KW-0812">Transmembrane</keyword>
<evidence type="ECO:0000256" key="1">
    <source>
        <dbReference type="ARBA" id="ARBA00004651"/>
    </source>
</evidence>
<dbReference type="NCBIfam" id="TIGR03426">
    <property type="entry name" value="shape_MreD"/>
    <property type="match status" value="1"/>
</dbReference>
<dbReference type="GO" id="GO:0005886">
    <property type="term" value="C:plasma membrane"/>
    <property type="evidence" value="ECO:0007669"/>
    <property type="project" value="UniProtKB-SubCell"/>
</dbReference>
<dbReference type="Proteomes" id="UP000003455">
    <property type="component" value="Chromosome"/>
</dbReference>
<reference evidence="9" key="1">
    <citation type="submission" date="2010-05" db="EMBL/GenBank/DDBJ databases">
        <authorList>
            <person name="Muzny D."/>
            <person name="Qin X."/>
            <person name="Buhay C."/>
            <person name="Dugan-Rocha S."/>
            <person name="Ding Y."/>
            <person name="Chen G."/>
            <person name="Hawes A."/>
            <person name="Holder M."/>
            <person name="Jhangiani S."/>
            <person name="Johnson A."/>
            <person name="Khan Z."/>
            <person name="Li Z."/>
            <person name="Liu W."/>
            <person name="Liu X."/>
            <person name="Perez L."/>
            <person name="Shen H."/>
            <person name="Wang Q."/>
            <person name="Watt J."/>
            <person name="Xi L."/>
            <person name="Xin Y."/>
            <person name="Zhou J."/>
            <person name="Deng J."/>
            <person name="Jiang H."/>
            <person name="Liu Y."/>
            <person name="Qu J."/>
            <person name="Song X.-Z."/>
            <person name="Zhang L."/>
            <person name="Villasana D."/>
            <person name="Johnson A."/>
            <person name="Liu J."/>
            <person name="Liyanage D."/>
            <person name="Lorensuhewa L."/>
            <person name="Robinson T."/>
            <person name="Song A."/>
            <person name="Song B.-B."/>
            <person name="Dinh H."/>
            <person name="Thornton R."/>
            <person name="Coyle M."/>
            <person name="Francisco L."/>
            <person name="Jackson L."/>
            <person name="Javaid M."/>
            <person name="Korchina V."/>
            <person name="Kovar C."/>
            <person name="Mata R."/>
            <person name="Mathew T."/>
            <person name="Ngo R."/>
            <person name="Nguyen L."/>
            <person name="Nguyen N."/>
            <person name="Okwuonu G."/>
            <person name="Ongeri F."/>
            <person name="Pham C."/>
            <person name="Simmons D."/>
            <person name="Wilczek-Boney K."/>
            <person name="Hale W."/>
            <person name="Jakkamsetti A."/>
            <person name="Pham P."/>
            <person name="Ruth R."/>
            <person name="San Lucas F."/>
            <person name="Warren J."/>
            <person name="Zhang J."/>
            <person name="Zhao Z."/>
            <person name="Zhou C."/>
            <person name="Zhu D."/>
            <person name="Lee S."/>
            <person name="Bess C."/>
            <person name="Blankenburg K."/>
            <person name="Forbes L."/>
            <person name="Fu Q."/>
            <person name="Gubbala S."/>
            <person name="Hirani K."/>
            <person name="Jayaseelan J.C."/>
            <person name="Lara F."/>
            <person name="Munidasa M."/>
            <person name="Palculict T."/>
            <person name="Patil S."/>
            <person name="Pu L.-L."/>
            <person name="Saada N."/>
            <person name="Tang L."/>
            <person name="Weissenberger G."/>
            <person name="Zhu Y."/>
            <person name="Hemphill L."/>
            <person name="Shang Y."/>
            <person name="Youmans B."/>
            <person name="Ayvaz T."/>
            <person name="Ross M."/>
            <person name="Santibanez J."/>
            <person name="Aqrawi P."/>
            <person name="Gross S."/>
            <person name="Joshi V."/>
            <person name="Fowler G."/>
            <person name="Nazareth L."/>
            <person name="Reid J."/>
            <person name="Worley K."/>
            <person name="Petrosino J."/>
            <person name="Highlander S."/>
            <person name="Gibbs R."/>
        </authorList>
    </citation>
    <scope>NUCLEOTIDE SEQUENCE [LARGE SCALE GENOMIC DNA]</scope>
    <source>
        <strain evidence="9">MN8</strain>
    </source>
</reference>
<keyword evidence="5" id="KW-0133">Cell shape</keyword>